<evidence type="ECO:0000313" key="10">
    <source>
        <dbReference type="Proteomes" id="UP001428290"/>
    </source>
</evidence>
<evidence type="ECO:0000256" key="7">
    <source>
        <dbReference type="ARBA" id="ARBA00023136"/>
    </source>
</evidence>
<dbReference type="EMBL" id="BAABRU010000002">
    <property type="protein sequence ID" value="GAA5526868.1"/>
    <property type="molecule type" value="Genomic_DNA"/>
</dbReference>
<dbReference type="RefSeq" id="WP_345720499.1">
    <property type="nucleotide sequence ID" value="NZ_BAABRU010000002.1"/>
</dbReference>
<evidence type="ECO:0000256" key="3">
    <source>
        <dbReference type="ARBA" id="ARBA00022475"/>
    </source>
</evidence>
<proteinExistence type="inferred from homology"/>
<dbReference type="NCBIfam" id="TIGR03426">
    <property type="entry name" value="shape_MreD"/>
    <property type="match status" value="1"/>
</dbReference>
<evidence type="ECO:0000256" key="4">
    <source>
        <dbReference type="ARBA" id="ARBA00022692"/>
    </source>
</evidence>
<keyword evidence="7 8" id="KW-0472">Membrane</keyword>
<evidence type="ECO:0000256" key="6">
    <source>
        <dbReference type="ARBA" id="ARBA00022989"/>
    </source>
</evidence>
<gene>
    <name evidence="9" type="ORF">Hgul01_00649</name>
</gene>
<protein>
    <recommendedName>
        <fullName evidence="11">Rod shape-determining protein MreD</fullName>
    </recommendedName>
</protein>
<keyword evidence="10" id="KW-1185">Reference proteome</keyword>
<keyword evidence="5" id="KW-0133">Cell shape</keyword>
<dbReference type="InterPro" id="IPR007227">
    <property type="entry name" value="Cell_shape_determining_MreD"/>
</dbReference>
<evidence type="ECO:0000256" key="2">
    <source>
        <dbReference type="ARBA" id="ARBA00007776"/>
    </source>
</evidence>
<evidence type="ECO:0008006" key="11">
    <source>
        <dbReference type="Google" id="ProtNLM"/>
    </source>
</evidence>
<keyword evidence="6 8" id="KW-1133">Transmembrane helix</keyword>
<feature type="transmembrane region" description="Helical" evidence="8">
    <location>
        <begin position="79"/>
        <end position="97"/>
    </location>
</feature>
<comment type="caution">
    <text evidence="9">The sequence shown here is derived from an EMBL/GenBank/DDBJ whole genome shotgun (WGS) entry which is preliminary data.</text>
</comment>
<dbReference type="Proteomes" id="UP001428290">
    <property type="component" value="Unassembled WGS sequence"/>
</dbReference>
<keyword evidence="4 8" id="KW-0812">Transmembrane</keyword>
<comment type="similarity">
    <text evidence="2">Belongs to the MreD family.</text>
</comment>
<keyword evidence="3" id="KW-1003">Cell membrane</keyword>
<evidence type="ECO:0000256" key="1">
    <source>
        <dbReference type="ARBA" id="ARBA00004651"/>
    </source>
</evidence>
<sequence>MDYRRRRLSERLRGQLWLALIVGLTVIIQTTLLPTIFNAHLNLVLLAVVCWTLLADATKGAAIAMYGGLLIDVVGYSPFGSHALALLLVTWVCSLAAERFPPDTWPTSLLLTIGLTPLYHLITQVFRGGTDDWLSWAIVVLVPAMIINAIAVLPTFLVLQWWNERKIRH</sequence>
<name>A0ABP9WX78_9CHLR</name>
<comment type="subcellular location">
    <subcellularLocation>
        <location evidence="1">Cell membrane</location>
        <topology evidence="1">Multi-pass membrane protein</topology>
    </subcellularLocation>
</comment>
<accession>A0ABP9WX78</accession>
<evidence type="ECO:0000256" key="5">
    <source>
        <dbReference type="ARBA" id="ARBA00022960"/>
    </source>
</evidence>
<evidence type="ECO:0000313" key="9">
    <source>
        <dbReference type="EMBL" id="GAA5526868.1"/>
    </source>
</evidence>
<feature type="transmembrane region" description="Helical" evidence="8">
    <location>
        <begin position="109"/>
        <end position="127"/>
    </location>
</feature>
<feature type="transmembrane region" description="Helical" evidence="8">
    <location>
        <begin position="16"/>
        <end position="36"/>
    </location>
</feature>
<organism evidence="9 10">
    <name type="scientific">Herpetosiphon gulosus</name>
    <dbReference type="NCBI Taxonomy" id="1973496"/>
    <lineage>
        <taxon>Bacteria</taxon>
        <taxon>Bacillati</taxon>
        <taxon>Chloroflexota</taxon>
        <taxon>Chloroflexia</taxon>
        <taxon>Herpetosiphonales</taxon>
        <taxon>Herpetosiphonaceae</taxon>
        <taxon>Herpetosiphon</taxon>
    </lineage>
</organism>
<evidence type="ECO:0000256" key="8">
    <source>
        <dbReference type="SAM" id="Phobius"/>
    </source>
</evidence>
<reference evidence="9 10" key="1">
    <citation type="submission" date="2024-02" db="EMBL/GenBank/DDBJ databases">
        <title>Herpetosiphon gulosus NBRC 112829.</title>
        <authorList>
            <person name="Ichikawa N."/>
            <person name="Katano-Makiyama Y."/>
            <person name="Hidaka K."/>
        </authorList>
    </citation>
    <scope>NUCLEOTIDE SEQUENCE [LARGE SCALE GENOMIC DNA]</scope>
    <source>
        <strain evidence="9 10">NBRC 112829</strain>
    </source>
</reference>
<feature type="transmembrane region" description="Helical" evidence="8">
    <location>
        <begin position="133"/>
        <end position="159"/>
    </location>
</feature>